<dbReference type="EMBL" id="JAGFBS010000030">
    <property type="protein sequence ID" value="KAG6372105.1"/>
    <property type="molecule type" value="Genomic_DNA"/>
</dbReference>
<comment type="caution">
    <text evidence="2">The sequence shown here is derived from an EMBL/GenBank/DDBJ whole genome shotgun (WGS) entry which is preliminary data.</text>
</comment>
<dbReference type="InterPro" id="IPR029071">
    <property type="entry name" value="Ubiquitin-like_domsf"/>
</dbReference>
<dbReference type="InterPro" id="IPR000626">
    <property type="entry name" value="Ubiquitin-like_dom"/>
</dbReference>
<organism evidence="2 3">
    <name type="scientific">Boletus reticuloceps</name>
    <dbReference type="NCBI Taxonomy" id="495285"/>
    <lineage>
        <taxon>Eukaryota</taxon>
        <taxon>Fungi</taxon>
        <taxon>Dikarya</taxon>
        <taxon>Basidiomycota</taxon>
        <taxon>Agaricomycotina</taxon>
        <taxon>Agaricomycetes</taxon>
        <taxon>Agaricomycetidae</taxon>
        <taxon>Boletales</taxon>
        <taxon>Boletineae</taxon>
        <taxon>Boletaceae</taxon>
        <taxon>Boletoideae</taxon>
        <taxon>Boletus</taxon>
    </lineage>
</organism>
<keyword evidence="3" id="KW-1185">Reference proteome</keyword>
<proteinExistence type="predicted"/>
<gene>
    <name evidence="2" type="ORF">JVT61DRAFT_8819</name>
</gene>
<dbReference type="PANTHER" id="PTHR10562">
    <property type="entry name" value="SMALL UBIQUITIN-RELATED MODIFIER"/>
    <property type="match status" value="1"/>
</dbReference>
<protein>
    <recommendedName>
        <fullName evidence="1">Ubiquitin-like domain-containing protein</fullName>
    </recommendedName>
</protein>
<evidence type="ECO:0000313" key="2">
    <source>
        <dbReference type="EMBL" id="KAG6372105.1"/>
    </source>
</evidence>
<accession>A0A8I2YHT6</accession>
<dbReference type="Gene3D" id="3.10.20.90">
    <property type="entry name" value="Phosphatidylinositol 3-kinase Catalytic Subunit, Chain A, domain 1"/>
    <property type="match status" value="1"/>
</dbReference>
<dbReference type="SUPFAM" id="SSF54236">
    <property type="entry name" value="Ubiquitin-like"/>
    <property type="match status" value="1"/>
</dbReference>
<evidence type="ECO:0000313" key="3">
    <source>
        <dbReference type="Proteomes" id="UP000683000"/>
    </source>
</evidence>
<dbReference type="SMART" id="SM00213">
    <property type="entry name" value="UBQ"/>
    <property type="match status" value="1"/>
</dbReference>
<dbReference type="Proteomes" id="UP000683000">
    <property type="component" value="Unassembled WGS sequence"/>
</dbReference>
<name>A0A8I2YHT6_9AGAM</name>
<evidence type="ECO:0000259" key="1">
    <source>
        <dbReference type="PROSITE" id="PS50053"/>
    </source>
</evidence>
<dbReference type="OrthoDB" id="442921at2759"/>
<sequence>MSQDEALEDVKPKLNLTINFEGQHITVKVKPHMPFRKIFEAAEKRFGKEPGTFRFVYDGDRLRAEGTPAELGMEENDTIDAILQQVRATVSAVNCLQMVFFFSRSVVVLSSSRRV</sequence>
<dbReference type="AlphaFoldDB" id="A0A8I2YHT6"/>
<dbReference type="PROSITE" id="PS50053">
    <property type="entry name" value="UBIQUITIN_2"/>
    <property type="match status" value="1"/>
</dbReference>
<dbReference type="CDD" id="cd01763">
    <property type="entry name" value="Ubl_SUMO_like"/>
    <property type="match status" value="1"/>
</dbReference>
<reference evidence="2" key="1">
    <citation type="submission" date="2021-03" db="EMBL/GenBank/DDBJ databases">
        <title>Evolutionary innovations through gain and loss of genes in the ectomycorrhizal Boletales.</title>
        <authorList>
            <person name="Wu G."/>
            <person name="Miyauchi S."/>
            <person name="Morin E."/>
            <person name="Yang Z.-L."/>
            <person name="Xu J."/>
            <person name="Martin F.M."/>
        </authorList>
    </citation>
    <scope>NUCLEOTIDE SEQUENCE</scope>
    <source>
        <strain evidence="2">BR01</strain>
    </source>
</reference>
<dbReference type="InterPro" id="IPR022617">
    <property type="entry name" value="Rad60/SUMO-like_dom"/>
</dbReference>
<feature type="domain" description="Ubiquitin-like" evidence="1">
    <location>
        <begin position="14"/>
        <end position="88"/>
    </location>
</feature>
<dbReference type="Pfam" id="PF11976">
    <property type="entry name" value="Rad60-SLD"/>
    <property type="match status" value="1"/>
</dbReference>